<dbReference type="Proteomes" id="UP001153331">
    <property type="component" value="Unassembled WGS sequence"/>
</dbReference>
<comment type="caution">
    <text evidence="1">The sequence shown here is derived from an EMBL/GenBank/DDBJ whole genome shotgun (WGS) entry which is preliminary data.</text>
</comment>
<keyword evidence="2" id="KW-1185">Reference proteome</keyword>
<evidence type="ECO:0000313" key="2">
    <source>
        <dbReference type="Proteomes" id="UP001153331"/>
    </source>
</evidence>
<accession>A0ACC2HYS3</accession>
<evidence type="ECO:0000313" key="1">
    <source>
        <dbReference type="EMBL" id="KAJ8108242.1"/>
    </source>
</evidence>
<dbReference type="EMBL" id="JAPHNI010000778">
    <property type="protein sequence ID" value="KAJ8108242.1"/>
    <property type="molecule type" value="Genomic_DNA"/>
</dbReference>
<proteinExistence type="predicted"/>
<gene>
    <name evidence="1" type="ORF">OPT61_g8309</name>
</gene>
<organism evidence="1 2">
    <name type="scientific">Boeremia exigua</name>
    <dbReference type="NCBI Taxonomy" id="749465"/>
    <lineage>
        <taxon>Eukaryota</taxon>
        <taxon>Fungi</taxon>
        <taxon>Dikarya</taxon>
        <taxon>Ascomycota</taxon>
        <taxon>Pezizomycotina</taxon>
        <taxon>Dothideomycetes</taxon>
        <taxon>Pleosporomycetidae</taxon>
        <taxon>Pleosporales</taxon>
        <taxon>Pleosporineae</taxon>
        <taxon>Didymellaceae</taxon>
        <taxon>Boeremia</taxon>
    </lineage>
</organism>
<sequence length="1013" mass="110287">MAGTRRQSRARDTIKTHYRRRSASRLVSIVPDAAVATNANVGEIADSADEGSPHPEGSSQPETPANRSVAAFCRKCNSKIGDFYNSWHKVTSSYYSPALLGSYRSLLRTSGERKEASDSTEIAGCIIELTRCPSCDNYLGFVVVETPTGRKRFRGREFFKLQHIELQCETSSSKAITVEPQEDVAPDLVASEDSNSSSPVRVETVANTMELDTPLSSSHPLWAKPAPSEQLHQRQHSHSSESVRQSFRSSAPISPVAVSRSPINRGVETPVAAPIQTFPQPSQPHSGHLGSSVQKALPEPVVNGHRDAHKYPQDPRNVHFDAIERLQTQTSQNTSALAAQARTQMESAEIVRQIESSLRGEFQGQLQRQDQELRRMSETVNQLARELAECRQNMVGLVHEVHVARTENARRSSDAQPSYQDETLELMARRIADISHRAVDLESLRDLVSILGGKVHRLEAESAANRQLQQQPTYPAQPTLQSTHQSSHPPPPPPQHPPTHSHHVAQAPPLHPPPAPAYQTPARPTSNPQAFPVHEKPAAIMPPESAQRPETGATQNGWATVNAGVKRVFESSAGSPHQSAGSEPASPKRPKLTTPGESQDSQSMPQPPPEPAHILPSQTQPPVGPQPPTHPTSYPGQHTGPHPGSHHGSPQIAPQGINPGTPSSQPYRPYNTQDGPSEQSWIPESQRMAESRPARGRGSRGGRGPGSRGGRVRKSMQGQHHSTGTPEWERDHWSAVPDSQASPSVYDGHSHSVRGIVRRGGGGGGSRADPMSVERSNEWTPEIGPRTIYHNQDSPIEVKKTRSKPIRNEDGILVRKDGRPDRRSQSSAANLRKVHARKEEQQREAEAGSTPSGLRHTMSVGPETPGPSSPDSQEHDVTDSVRKKHHDILGRIFPEGIDTSRKQHDYAHQVFNEDRDHTAHPRSQGIKPAKKASPQVKKERERSEIAETQASGDVEMAEAGASATPHAHEDSQTPGEGEAADVSGQEPESRVQVPETQATESSATLAAQSTDSA</sequence>
<reference evidence="1" key="1">
    <citation type="submission" date="2022-11" db="EMBL/GenBank/DDBJ databases">
        <title>Genome Sequence of Boeremia exigua.</title>
        <authorList>
            <person name="Buettner E."/>
        </authorList>
    </citation>
    <scope>NUCLEOTIDE SEQUENCE</scope>
    <source>
        <strain evidence="1">CU02</strain>
    </source>
</reference>
<name>A0ACC2HYS3_9PLEO</name>
<protein>
    <submittedName>
        <fullName evidence="1">Uncharacterized protein</fullName>
    </submittedName>
</protein>